<keyword evidence="3" id="KW-0695">RNA-directed DNA polymerase</keyword>
<keyword evidence="1" id="KW-0812">Transmembrane</keyword>
<evidence type="ECO:0000259" key="2">
    <source>
        <dbReference type="Pfam" id="PF17921"/>
    </source>
</evidence>
<sequence>MIEQRSNGTLYYLDRIWVPIKGEVRTLIMDEAHKLKYYIHLGADKMYYDLRDRYSWPGMKKDIADYLFFFLLLLAAAFIQEFLLGLCLFCEIKELQNIPAIDHLLCDYGSQSQPLILLEFRGLIFSLGAGISGDEWELLPTRFDGKKWRKSKEKGVQEMGGKLIQYMYSGSNVTGMG</sequence>
<evidence type="ECO:0000313" key="3">
    <source>
        <dbReference type="EMBL" id="GFA29902.1"/>
    </source>
</evidence>
<keyword evidence="3" id="KW-0808">Transferase</keyword>
<dbReference type="Gene3D" id="1.10.340.70">
    <property type="match status" value="1"/>
</dbReference>
<evidence type="ECO:0000256" key="1">
    <source>
        <dbReference type="SAM" id="Phobius"/>
    </source>
</evidence>
<dbReference type="GO" id="GO:0003964">
    <property type="term" value="F:RNA-directed DNA polymerase activity"/>
    <property type="evidence" value="ECO:0007669"/>
    <property type="project" value="UniProtKB-KW"/>
</dbReference>
<keyword evidence="1" id="KW-1133">Transmembrane helix</keyword>
<accession>A0A699JDP2</accession>
<dbReference type="AlphaFoldDB" id="A0A699JDP2"/>
<keyword evidence="1" id="KW-0472">Membrane</keyword>
<gene>
    <name evidence="3" type="ORF">Tci_601874</name>
</gene>
<keyword evidence="3" id="KW-0548">Nucleotidyltransferase</keyword>
<reference evidence="3" key="1">
    <citation type="journal article" date="2019" name="Sci. Rep.">
        <title>Draft genome of Tanacetum cinerariifolium, the natural source of mosquito coil.</title>
        <authorList>
            <person name="Yamashiro T."/>
            <person name="Shiraishi A."/>
            <person name="Satake H."/>
            <person name="Nakayama K."/>
        </authorList>
    </citation>
    <scope>NUCLEOTIDE SEQUENCE</scope>
</reference>
<protein>
    <submittedName>
        <fullName evidence="3">Putative reverse transcriptase domain-containing protein</fullName>
    </submittedName>
</protein>
<proteinExistence type="predicted"/>
<dbReference type="Pfam" id="PF17921">
    <property type="entry name" value="Integrase_H2C2"/>
    <property type="match status" value="1"/>
</dbReference>
<organism evidence="3">
    <name type="scientific">Tanacetum cinerariifolium</name>
    <name type="common">Dalmatian daisy</name>
    <name type="synonym">Chrysanthemum cinerariifolium</name>
    <dbReference type="NCBI Taxonomy" id="118510"/>
    <lineage>
        <taxon>Eukaryota</taxon>
        <taxon>Viridiplantae</taxon>
        <taxon>Streptophyta</taxon>
        <taxon>Embryophyta</taxon>
        <taxon>Tracheophyta</taxon>
        <taxon>Spermatophyta</taxon>
        <taxon>Magnoliopsida</taxon>
        <taxon>eudicotyledons</taxon>
        <taxon>Gunneridae</taxon>
        <taxon>Pentapetalae</taxon>
        <taxon>asterids</taxon>
        <taxon>campanulids</taxon>
        <taxon>Asterales</taxon>
        <taxon>Asteraceae</taxon>
        <taxon>Asteroideae</taxon>
        <taxon>Anthemideae</taxon>
        <taxon>Anthemidinae</taxon>
        <taxon>Tanacetum</taxon>
    </lineage>
</organism>
<dbReference type="InterPro" id="IPR041588">
    <property type="entry name" value="Integrase_H2C2"/>
</dbReference>
<dbReference type="EMBL" id="BKCJ010400499">
    <property type="protein sequence ID" value="GFA29902.1"/>
    <property type="molecule type" value="Genomic_DNA"/>
</dbReference>
<name>A0A699JDP2_TANCI</name>
<feature type="transmembrane region" description="Helical" evidence="1">
    <location>
        <begin position="66"/>
        <end position="89"/>
    </location>
</feature>
<feature type="domain" description="Integrase zinc-binding" evidence="2">
    <location>
        <begin position="23"/>
        <end position="66"/>
    </location>
</feature>
<comment type="caution">
    <text evidence="3">The sequence shown here is derived from an EMBL/GenBank/DDBJ whole genome shotgun (WGS) entry which is preliminary data.</text>
</comment>